<dbReference type="AlphaFoldDB" id="A0A0G4GAM4"/>
<sequence>MSAESTPVSTDSAHPPPPSQEGVSAVPGDDAPPLQPAAGPVRCCSCNKNRNKTTGSRCKRKGKERGCPCLEKGKKCTNCHSCDLGICENREPEDNNCTAEDSNSPSIHPRCFHSDESSLRGGSASYVAPQYASCHIRPASSSKGICYACLCNAVETPHRPPPGIPLAPPAGPPTSSFVREKMHEAFGATDFNQQSGLINTDWQRWHARLGPLRGCLWDPPGASTKRLARLLATEARRWREEQLASKRILICACTNLYRAPDVTGSKDIAKTVERRMDQWEKGDFEQLVQEAERNNALLATRPVGKDDANEATLRQFRRLIDKGKVKQAVRFLTEWGGRGALNSNDLAEADPAGRTIREVLESKYSNQSDPDPSCFLDRPLPPLTQVEITANHIERAARATRGGAGPVGAESSV</sequence>
<organism evidence="2 3">
    <name type="scientific">Vitrella brassicaformis (strain CCMP3155)</name>
    <dbReference type="NCBI Taxonomy" id="1169540"/>
    <lineage>
        <taxon>Eukaryota</taxon>
        <taxon>Sar</taxon>
        <taxon>Alveolata</taxon>
        <taxon>Colpodellida</taxon>
        <taxon>Vitrellaceae</taxon>
        <taxon>Vitrella</taxon>
    </lineage>
</organism>
<protein>
    <recommendedName>
        <fullName evidence="4">Tesmin/TSO1-like CXC domain-containing protein</fullName>
    </recommendedName>
</protein>
<evidence type="ECO:0000256" key="1">
    <source>
        <dbReference type="SAM" id="MobiDB-lite"/>
    </source>
</evidence>
<feature type="region of interest" description="Disordered" evidence="1">
    <location>
        <begin position="1"/>
        <end position="34"/>
    </location>
</feature>
<dbReference type="EMBL" id="CDMY01000611">
    <property type="protein sequence ID" value="CEM26029.1"/>
    <property type="molecule type" value="Genomic_DNA"/>
</dbReference>
<evidence type="ECO:0000313" key="2">
    <source>
        <dbReference type="EMBL" id="CEM26029.1"/>
    </source>
</evidence>
<evidence type="ECO:0000313" key="3">
    <source>
        <dbReference type="Proteomes" id="UP000041254"/>
    </source>
</evidence>
<dbReference type="OrthoDB" id="7388703at2759"/>
<dbReference type="Proteomes" id="UP000041254">
    <property type="component" value="Unassembled WGS sequence"/>
</dbReference>
<evidence type="ECO:0008006" key="4">
    <source>
        <dbReference type="Google" id="ProtNLM"/>
    </source>
</evidence>
<feature type="compositionally biased region" description="Polar residues" evidence="1">
    <location>
        <begin position="1"/>
        <end position="12"/>
    </location>
</feature>
<keyword evidence="3" id="KW-1185">Reference proteome</keyword>
<gene>
    <name evidence="2" type="ORF">Vbra_2249</name>
</gene>
<dbReference type="InParanoid" id="A0A0G4GAM4"/>
<name>A0A0G4GAM4_VITBC</name>
<proteinExistence type="predicted"/>
<dbReference type="PhylomeDB" id="A0A0G4GAM4"/>
<reference evidence="2 3" key="1">
    <citation type="submission" date="2014-11" db="EMBL/GenBank/DDBJ databases">
        <authorList>
            <person name="Zhu J."/>
            <person name="Qi W."/>
            <person name="Song R."/>
        </authorList>
    </citation>
    <scope>NUCLEOTIDE SEQUENCE [LARGE SCALE GENOMIC DNA]</scope>
</reference>
<accession>A0A0G4GAM4</accession>
<dbReference type="VEuPathDB" id="CryptoDB:Vbra_2249"/>